<name>A0A7T0BXZ3_9BACT</name>
<dbReference type="EMBL" id="CP048685">
    <property type="protein sequence ID" value="QPJ62907.1"/>
    <property type="molecule type" value="Genomic_DNA"/>
</dbReference>
<dbReference type="Pfam" id="PF01257">
    <property type="entry name" value="2Fe-2S_thioredx"/>
    <property type="match status" value="1"/>
</dbReference>
<evidence type="ECO:0000313" key="1">
    <source>
        <dbReference type="EMBL" id="QPJ62907.1"/>
    </source>
</evidence>
<organism evidence="1 2">
    <name type="scientific">Candidatus Nitronauta litoralis</name>
    <dbReference type="NCBI Taxonomy" id="2705533"/>
    <lineage>
        <taxon>Bacteria</taxon>
        <taxon>Pseudomonadati</taxon>
        <taxon>Nitrospinota/Tectimicrobiota group</taxon>
        <taxon>Nitrospinota</taxon>
        <taxon>Nitrospinia</taxon>
        <taxon>Nitrospinales</taxon>
        <taxon>Nitrospinaceae</taxon>
        <taxon>Candidatus Nitronauta</taxon>
    </lineage>
</organism>
<accession>A0A7T0BXZ3</accession>
<reference evidence="1 2" key="1">
    <citation type="submission" date="2020-02" db="EMBL/GenBank/DDBJ databases">
        <title>Genomic and physiological characterization of two novel Nitrospinaceae genera.</title>
        <authorList>
            <person name="Mueller A.J."/>
            <person name="Jung M.-Y."/>
            <person name="Strachan C.R."/>
            <person name="Herbold C.W."/>
            <person name="Kirkegaard R.H."/>
            <person name="Daims H."/>
        </authorList>
    </citation>
    <scope>NUCLEOTIDE SEQUENCE [LARGE SCALE GENOMIC DNA]</scope>
    <source>
        <strain evidence="1">EB</strain>
    </source>
</reference>
<dbReference type="AlphaFoldDB" id="A0A7T0BXZ3"/>
<sequence length="108" mass="12397">MSRFERHLFICVNERKGDDPRGCCISRGSAQLLDYLKKRVHDAGLKGRIRVNKAGCLDACAQGPAMVIYPEEVWYTPTTEEDMEEIFLEHVQNGRIVERLVSKFPTKK</sequence>
<dbReference type="Gene3D" id="3.40.30.10">
    <property type="entry name" value="Glutaredoxin"/>
    <property type="match status" value="1"/>
</dbReference>
<proteinExistence type="predicted"/>
<gene>
    <name evidence="1" type="ORF">G3M70_13895</name>
</gene>
<dbReference type="Proteomes" id="UP000594688">
    <property type="component" value="Chromosome"/>
</dbReference>
<dbReference type="KEGG" id="nli:G3M70_13895"/>
<protein>
    <submittedName>
        <fullName evidence="1">(2Fe-2S) ferredoxin domain-containing protein</fullName>
    </submittedName>
</protein>
<dbReference type="InterPro" id="IPR036249">
    <property type="entry name" value="Thioredoxin-like_sf"/>
</dbReference>
<dbReference type="SUPFAM" id="SSF52833">
    <property type="entry name" value="Thioredoxin-like"/>
    <property type="match status" value="1"/>
</dbReference>
<dbReference type="CDD" id="cd02980">
    <property type="entry name" value="TRX_Fd_family"/>
    <property type="match status" value="1"/>
</dbReference>
<evidence type="ECO:0000313" key="2">
    <source>
        <dbReference type="Proteomes" id="UP000594688"/>
    </source>
</evidence>